<evidence type="ECO:0000313" key="3">
    <source>
        <dbReference type="EMBL" id="MFB0841189.1"/>
    </source>
</evidence>
<accession>A0ABV4UTN1</accession>
<dbReference type="InterPro" id="IPR052563">
    <property type="entry name" value="FliK"/>
</dbReference>
<dbReference type="InterPro" id="IPR021136">
    <property type="entry name" value="Flagellar_hook_control-like_C"/>
</dbReference>
<keyword evidence="4" id="KW-1185">Reference proteome</keyword>
<feature type="domain" description="Flagellar hook-length control protein-like C-terminal" evidence="2">
    <location>
        <begin position="368"/>
        <end position="443"/>
    </location>
</feature>
<keyword evidence="3" id="KW-0966">Cell projection</keyword>
<dbReference type="EMBL" id="JBHDLN010000001">
    <property type="protein sequence ID" value="MFB0841189.1"/>
    <property type="molecule type" value="Genomic_DNA"/>
</dbReference>
<sequence>MEISIQTSVAASAGTSAAGSNAASTGSAAGGAGSFSSALNGMMTGDASGAGANTAGTAGLSALAQLIAPLIAALPQTADQAQAQAVQQIDGLIQLLDSAKGEDANALINNPDLQAWLLQLQALLAALPLNQPENNQAAVPTGEGQAAVPTGEGNNAEESADALNPLLFIPLTPTVDTPAGSETDELGAIQQPKVLTAQEAAAILKQLKDLVAEGKTDSKLQQAVKELPAVLMSAASKSSELQKPSADQRRVSSTIQTAATAEAAPSSDAGKLVQVVSSPVQKLEALTAKATMVQLHLDPPKADEGPLFEPLNAGMTDGTEGQPMPLHEYIKHQGNHSQIKAPVVQMQAATFSEDMTQFVVRSIFMGTSADGMTEAKISLYPQHLGHVEVKLTMHNGQLIAQFVADSLAGKEMLESQLSQLRTTLQSQGIQVEKLEVSQSQNYQSGMFQEGRQQQQSGQSSKQQKAASGRIAAMEDELKEEAKTSSTAGSLGTGSIDVTA</sequence>
<proteinExistence type="predicted"/>
<feature type="compositionally biased region" description="Low complexity" evidence="1">
    <location>
        <begin position="452"/>
        <end position="468"/>
    </location>
</feature>
<feature type="compositionally biased region" description="Low complexity" evidence="1">
    <location>
        <begin position="483"/>
        <end position="499"/>
    </location>
</feature>
<dbReference type="PANTHER" id="PTHR37533:SF2">
    <property type="entry name" value="FLAGELLAR HOOK-LENGTH CONTROL PROTEIN"/>
    <property type="match status" value="1"/>
</dbReference>
<dbReference type="Pfam" id="PF02120">
    <property type="entry name" value="Flg_hook"/>
    <property type="match status" value="1"/>
</dbReference>
<dbReference type="RefSeq" id="WP_373948595.1">
    <property type="nucleotide sequence ID" value="NZ_JBHDLN010000001.1"/>
</dbReference>
<keyword evidence="3" id="KW-0969">Cilium</keyword>
<evidence type="ECO:0000313" key="4">
    <source>
        <dbReference type="Proteomes" id="UP001575622"/>
    </source>
</evidence>
<keyword evidence="3" id="KW-0282">Flagellum</keyword>
<dbReference type="Gene3D" id="3.30.750.140">
    <property type="match status" value="1"/>
</dbReference>
<protein>
    <submittedName>
        <fullName evidence="3">Flagellar hook-length control protein FliK</fullName>
    </submittedName>
</protein>
<dbReference type="CDD" id="cd17470">
    <property type="entry name" value="T3SS_Flik_C"/>
    <property type="match status" value="1"/>
</dbReference>
<organism evidence="3 4">
    <name type="scientific">Paenibacillus oleatilyticus</name>
    <dbReference type="NCBI Taxonomy" id="2594886"/>
    <lineage>
        <taxon>Bacteria</taxon>
        <taxon>Bacillati</taxon>
        <taxon>Bacillota</taxon>
        <taxon>Bacilli</taxon>
        <taxon>Bacillales</taxon>
        <taxon>Paenibacillaceae</taxon>
        <taxon>Paenibacillus</taxon>
    </lineage>
</organism>
<dbReference type="PANTHER" id="PTHR37533">
    <property type="entry name" value="FLAGELLAR HOOK-LENGTH CONTROL PROTEIN"/>
    <property type="match status" value="1"/>
</dbReference>
<feature type="region of interest" description="Disordered" evidence="1">
    <location>
        <begin position="445"/>
        <end position="499"/>
    </location>
</feature>
<dbReference type="Proteomes" id="UP001575622">
    <property type="component" value="Unassembled WGS sequence"/>
</dbReference>
<reference evidence="3 4" key="1">
    <citation type="submission" date="2024-09" db="EMBL/GenBank/DDBJ databases">
        <authorList>
            <person name="Makale K.P.P."/>
            <person name="Makhzoum A."/>
            <person name="Rantong G."/>
            <person name="Rahube T.O."/>
        </authorList>
    </citation>
    <scope>NUCLEOTIDE SEQUENCE [LARGE SCALE GENOMIC DNA]</scope>
    <source>
        <strain evidence="3 4">KM_D13</strain>
    </source>
</reference>
<evidence type="ECO:0000259" key="2">
    <source>
        <dbReference type="Pfam" id="PF02120"/>
    </source>
</evidence>
<feature type="region of interest" description="Disordered" evidence="1">
    <location>
        <begin position="135"/>
        <end position="158"/>
    </location>
</feature>
<gene>
    <name evidence="3" type="ORF">ACEU3E_03320</name>
</gene>
<comment type="caution">
    <text evidence="3">The sequence shown here is derived from an EMBL/GenBank/DDBJ whole genome shotgun (WGS) entry which is preliminary data.</text>
</comment>
<name>A0ABV4UTN1_9BACL</name>
<dbReference type="InterPro" id="IPR038610">
    <property type="entry name" value="FliK-like_C_sf"/>
</dbReference>
<evidence type="ECO:0000256" key="1">
    <source>
        <dbReference type="SAM" id="MobiDB-lite"/>
    </source>
</evidence>